<name>A0ABN6QCQ7_NOSCO</name>
<dbReference type="PANTHER" id="PTHR43798:SF33">
    <property type="entry name" value="HYDROLASE, PUTATIVE (AFU_ORTHOLOGUE AFUA_2G14860)-RELATED"/>
    <property type="match status" value="1"/>
</dbReference>
<sequence length="342" mass="37700">MLKAIKHNRRRFLLTAATSIFTEMALMGTAHASFDKPKRSEFRFTPIKQIKAGVLDIGYYEAGPSDGSPVLLLHGFPYSIDSYIDVAPMLAARGCRVIVPYLRGHGSTRFLDSTTPRSGQQAAIGVDAIALMDALQLNRAVLAGYDWGGRAACVVAALWPERCTGLVSVNSYLIQDIAKAGLPLSPAIESGIWYQYYFQTERGRAGLTANRREIAKILWTRNSPNWHFDEAMLDQHASAFDNPDYVEVVIHSYRHRLGLAAGYPMYEELEQRLAAQPTITVPTITLDGDADGVVPATDGKSTAAKFNGERQHRVIPNVGHNLPQEDPKAFATAVWELASKKR</sequence>
<keyword evidence="3" id="KW-0378">Hydrolase</keyword>
<keyword evidence="1" id="KW-0732">Signal</keyword>
<evidence type="ECO:0000313" key="3">
    <source>
        <dbReference type="EMBL" id="BDI19293.1"/>
    </source>
</evidence>
<dbReference type="InterPro" id="IPR029058">
    <property type="entry name" value="AB_hydrolase_fold"/>
</dbReference>
<evidence type="ECO:0000313" key="4">
    <source>
        <dbReference type="Proteomes" id="UP001055453"/>
    </source>
</evidence>
<organism evidence="3 4">
    <name type="scientific">Nostoc cf. commune SO-36</name>
    <dbReference type="NCBI Taxonomy" id="449208"/>
    <lineage>
        <taxon>Bacteria</taxon>
        <taxon>Bacillati</taxon>
        <taxon>Cyanobacteriota</taxon>
        <taxon>Cyanophyceae</taxon>
        <taxon>Nostocales</taxon>
        <taxon>Nostocaceae</taxon>
        <taxon>Nostoc</taxon>
    </lineage>
</organism>
<dbReference type="InterPro" id="IPR050266">
    <property type="entry name" value="AB_hydrolase_sf"/>
</dbReference>
<dbReference type="PRINTS" id="PR00412">
    <property type="entry name" value="EPOXHYDRLASE"/>
</dbReference>
<gene>
    <name evidence="3" type="ORF">ANSO36C_50950</name>
</gene>
<feature type="signal peptide" evidence="1">
    <location>
        <begin position="1"/>
        <end position="32"/>
    </location>
</feature>
<keyword evidence="4" id="KW-1185">Reference proteome</keyword>
<reference evidence="3" key="1">
    <citation type="submission" date="2022-04" db="EMBL/GenBank/DDBJ databases">
        <title>Complete genome sequence of a cyanobacterium, Nostoc sp. SO-36, isolated in Antarctica.</title>
        <authorList>
            <person name="Kanesaki Y."/>
            <person name="Effendi D."/>
            <person name="Sakamoto T."/>
            <person name="Ohtani S."/>
            <person name="Awai K."/>
        </authorList>
    </citation>
    <scope>NUCLEOTIDE SEQUENCE</scope>
    <source>
        <strain evidence="3">SO-36</strain>
    </source>
</reference>
<dbReference type="RefSeq" id="WP_251956725.1">
    <property type="nucleotide sequence ID" value="NZ_AP025732.1"/>
</dbReference>
<dbReference type="PANTHER" id="PTHR43798">
    <property type="entry name" value="MONOACYLGLYCEROL LIPASE"/>
    <property type="match status" value="1"/>
</dbReference>
<accession>A0ABN6QCQ7</accession>
<evidence type="ECO:0000259" key="2">
    <source>
        <dbReference type="Pfam" id="PF00561"/>
    </source>
</evidence>
<feature type="domain" description="AB hydrolase-1" evidence="2">
    <location>
        <begin position="69"/>
        <end position="323"/>
    </location>
</feature>
<dbReference type="SUPFAM" id="SSF53474">
    <property type="entry name" value="alpha/beta-Hydrolases"/>
    <property type="match status" value="1"/>
</dbReference>
<dbReference type="EMBL" id="AP025732">
    <property type="protein sequence ID" value="BDI19293.1"/>
    <property type="molecule type" value="Genomic_DNA"/>
</dbReference>
<dbReference type="Gene3D" id="3.40.50.1820">
    <property type="entry name" value="alpha/beta hydrolase"/>
    <property type="match status" value="1"/>
</dbReference>
<proteinExistence type="predicted"/>
<evidence type="ECO:0000256" key="1">
    <source>
        <dbReference type="SAM" id="SignalP"/>
    </source>
</evidence>
<dbReference type="Proteomes" id="UP001055453">
    <property type="component" value="Chromosome"/>
</dbReference>
<dbReference type="InterPro" id="IPR000073">
    <property type="entry name" value="AB_hydrolase_1"/>
</dbReference>
<dbReference type="InterPro" id="IPR000639">
    <property type="entry name" value="Epox_hydrolase-like"/>
</dbReference>
<feature type="chain" id="PRO_5047281034" evidence="1">
    <location>
        <begin position="33"/>
        <end position="342"/>
    </location>
</feature>
<dbReference type="Pfam" id="PF00561">
    <property type="entry name" value="Abhydrolase_1"/>
    <property type="match status" value="1"/>
</dbReference>
<dbReference type="GO" id="GO:0016787">
    <property type="term" value="F:hydrolase activity"/>
    <property type="evidence" value="ECO:0007669"/>
    <property type="project" value="UniProtKB-KW"/>
</dbReference>
<protein>
    <submittedName>
        <fullName evidence="3">Alpha/beta hydrolase</fullName>
    </submittedName>
</protein>